<dbReference type="OrthoDB" id="271604at2157"/>
<protein>
    <recommendedName>
        <fullName evidence="1">Halobacterial output domain-containing protein</fullName>
    </recommendedName>
</protein>
<accession>A0A1I1E1Y4</accession>
<reference evidence="3" key="1">
    <citation type="submission" date="2016-10" db="EMBL/GenBank/DDBJ databases">
        <authorList>
            <person name="Varghese N."/>
            <person name="Submissions S."/>
        </authorList>
    </citation>
    <scope>NUCLEOTIDE SEQUENCE [LARGE SCALE GENOMIC DNA]</scope>
    <source>
        <strain evidence="3">DSM 13078</strain>
    </source>
</reference>
<sequence length="83" mass="8914">MAIVELVARETGTDVVELGPLYDAIDPDVLDSLLRSDGFSSLEFRYEGRTVILEDAGDEVRVSLQNDVAADASGDVVDTEPSI</sequence>
<gene>
    <name evidence="2" type="ORF">SAMN05444422_10235</name>
</gene>
<dbReference type="InterPro" id="IPR040624">
    <property type="entry name" value="HalOD1"/>
</dbReference>
<keyword evidence="3" id="KW-1185">Reference proteome</keyword>
<dbReference type="Proteomes" id="UP000199161">
    <property type="component" value="Unassembled WGS sequence"/>
</dbReference>
<proteinExistence type="predicted"/>
<evidence type="ECO:0000313" key="2">
    <source>
        <dbReference type="EMBL" id="SFB79228.1"/>
    </source>
</evidence>
<organism evidence="2 3">
    <name type="scientific">Natronobacterium haloterrestre</name>
    <name type="common">Halobiforma haloterrestris</name>
    <dbReference type="NCBI Taxonomy" id="148448"/>
    <lineage>
        <taxon>Archaea</taxon>
        <taxon>Methanobacteriati</taxon>
        <taxon>Methanobacteriota</taxon>
        <taxon>Stenosarchaea group</taxon>
        <taxon>Halobacteria</taxon>
        <taxon>Halobacteriales</taxon>
        <taxon>Natrialbaceae</taxon>
        <taxon>Natronobacterium</taxon>
    </lineage>
</organism>
<evidence type="ECO:0000259" key="1">
    <source>
        <dbReference type="Pfam" id="PF18545"/>
    </source>
</evidence>
<name>A0A1I1E1Y4_NATHA</name>
<dbReference type="EMBL" id="FOKW01000002">
    <property type="protein sequence ID" value="SFB79228.1"/>
    <property type="molecule type" value="Genomic_DNA"/>
</dbReference>
<dbReference type="AlphaFoldDB" id="A0A1I1E1Y4"/>
<feature type="domain" description="Halobacterial output" evidence="1">
    <location>
        <begin position="2"/>
        <end position="62"/>
    </location>
</feature>
<dbReference type="Pfam" id="PF18545">
    <property type="entry name" value="HalOD1"/>
    <property type="match status" value="1"/>
</dbReference>
<evidence type="ECO:0000313" key="3">
    <source>
        <dbReference type="Proteomes" id="UP000199161"/>
    </source>
</evidence>